<protein>
    <submittedName>
        <fullName evidence="1">Uncharacterized protein</fullName>
    </submittedName>
</protein>
<dbReference type="Proteomes" id="UP000317652">
    <property type="component" value="Unassembled WGS sequence"/>
</dbReference>
<dbReference type="RefSeq" id="WP_142982131.1">
    <property type="nucleotide sequence ID" value="NZ_CABGGS010000034.1"/>
</dbReference>
<proteinExistence type="predicted"/>
<sequence length="87" mass="9454">MAKLTKKEQAWVDEVNAVMARCPSPKKIGFYTIGDPSIALYDLRRIGEVMARLDGRASSDWCTAVQNIGAGFDETIEFPSAVESTAG</sequence>
<name>A0ABY6VGY7_9ENTR</name>
<keyword evidence="2" id="KW-1185">Reference proteome</keyword>
<gene>
    <name evidence="1" type="ORF">SB6411_02091</name>
</gene>
<reference evidence="1 2" key="1">
    <citation type="submission" date="2019-07" db="EMBL/GenBank/DDBJ databases">
        <authorList>
            <person name="Brisse S."/>
            <person name="Rodrigues C."/>
            <person name="Thorpe H."/>
        </authorList>
    </citation>
    <scope>NUCLEOTIDE SEQUENCE [LARGE SCALE GENOMIC DNA]</scope>
    <source>
        <strain evidence="1">SB6411</strain>
    </source>
</reference>
<evidence type="ECO:0000313" key="2">
    <source>
        <dbReference type="Proteomes" id="UP000317652"/>
    </source>
</evidence>
<dbReference type="EMBL" id="CABGGS010000034">
    <property type="protein sequence ID" value="VUS65106.1"/>
    <property type="molecule type" value="Genomic_DNA"/>
</dbReference>
<accession>A0ABY6VGY7</accession>
<comment type="caution">
    <text evidence="1">The sequence shown here is derived from an EMBL/GenBank/DDBJ whole genome shotgun (WGS) entry which is preliminary data.</text>
</comment>
<organism evidence="1 2">
    <name type="scientific">Klebsiella spallanzanii</name>
    <dbReference type="NCBI Taxonomy" id="2587528"/>
    <lineage>
        <taxon>Bacteria</taxon>
        <taxon>Pseudomonadati</taxon>
        <taxon>Pseudomonadota</taxon>
        <taxon>Gammaproteobacteria</taxon>
        <taxon>Enterobacterales</taxon>
        <taxon>Enterobacteriaceae</taxon>
        <taxon>Klebsiella/Raoultella group</taxon>
        <taxon>Klebsiella</taxon>
    </lineage>
</organism>
<evidence type="ECO:0000313" key="1">
    <source>
        <dbReference type="EMBL" id="VUS65106.1"/>
    </source>
</evidence>